<dbReference type="GO" id="GO:0004386">
    <property type="term" value="F:helicase activity"/>
    <property type="evidence" value="ECO:0007669"/>
    <property type="project" value="UniProtKB-KW"/>
</dbReference>
<dbReference type="OrthoDB" id="21111at2759"/>
<dbReference type="InterPro" id="IPR014001">
    <property type="entry name" value="Helicase_ATP-bd"/>
</dbReference>
<evidence type="ECO:0000256" key="1">
    <source>
        <dbReference type="ARBA" id="ARBA00004123"/>
    </source>
</evidence>
<evidence type="ECO:0000256" key="6">
    <source>
        <dbReference type="ARBA" id="ARBA00022840"/>
    </source>
</evidence>
<evidence type="ECO:0000256" key="9">
    <source>
        <dbReference type="SAM" id="MobiDB-lite"/>
    </source>
</evidence>
<comment type="subcellular location">
    <subcellularLocation>
        <location evidence="1">Nucleus</location>
    </subcellularLocation>
</comment>
<dbReference type="InterPro" id="IPR044574">
    <property type="entry name" value="ARIP4-like"/>
</dbReference>
<evidence type="ECO:0000256" key="4">
    <source>
        <dbReference type="ARBA" id="ARBA00022801"/>
    </source>
</evidence>
<dbReference type="GO" id="GO:0005524">
    <property type="term" value="F:ATP binding"/>
    <property type="evidence" value="ECO:0007669"/>
    <property type="project" value="UniProtKB-KW"/>
</dbReference>
<name>A0A087SY17_STEMI</name>
<dbReference type="Gene3D" id="3.40.50.300">
    <property type="entry name" value="P-loop containing nucleotide triphosphate hydrolases"/>
    <property type="match status" value="1"/>
</dbReference>
<keyword evidence="8" id="KW-0539">Nucleus</keyword>
<dbReference type="InterPro" id="IPR049730">
    <property type="entry name" value="SNF2/RAD54-like_C"/>
</dbReference>
<dbReference type="Gene3D" id="3.40.50.10810">
    <property type="entry name" value="Tandem AAA-ATPase domain"/>
    <property type="match status" value="1"/>
</dbReference>
<accession>A0A087SY17</accession>
<organism evidence="12 13">
    <name type="scientific">Stegodyphus mimosarum</name>
    <name type="common">African social velvet spider</name>
    <dbReference type="NCBI Taxonomy" id="407821"/>
    <lineage>
        <taxon>Eukaryota</taxon>
        <taxon>Metazoa</taxon>
        <taxon>Ecdysozoa</taxon>
        <taxon>Arthropoda</taxon>
        <taxon>Chelicerata</taxon>
        <taxon>Arachnida</taxon>
        <taxon>Araneae</taxon>
        <taxon>Araneomorphae</taxon>
        <taxon>Entelegynae</taxon>
        <taxon>Eresoidea</taxon>
        <taxon>Eresidae</taxon>
        <taxon>Stegodyphus</taxon>
    </lineage>
</organism>
<evidence type="ECO:0000256" key="3">
    <source>
        <dbReference type="ARBA" id="ARBA00022741"/>
    </source>
</evidence>
<dbReference type="AlphaFoldDB" id="A0A087SY17"/>
<keyword evidence="3" id="KW-0547">Nucleotide-binding</keyword>
<keyword evidence="13" id="KW-1185">Reference proteome</keyword>
<evidence type="ECO:0000259" key="10">
    <source>
        <dbReference type="PROSITE" id="PS51192"/>
    </source>
</evidence>
<dbReference type="OMA" id="WKIYERQ"/>
<feature type="compositionally biased region" description="Basic and acidic residues" evidence="9">
    <location>
        <begin position="346"/>
        <end position="360"/>
    </location>
</feature>
<dbReference type="EMBL" id="KK112480">
    <property type="protein sequence ID" value="KFM57756.1"/>
    <property type="molecule type" value="Genomic_DNA"/>
</dbReference>
<dbReference type="GO" id="GO:0005634">
    <property type="term" value="C:nucleus"/>
    <property type="evidence" value="ECO:0007669"/>
    <property type="project" value="UniProtKB-SubCell"/>
</dbReference>
<dbReference type="InterPro" id="IPR000330">
    <property type="entry name" value="SNF2_N"/>
</dbReference>
<gene>
    <name evidence="12" type="ORF">X975_16619</name>
</gene>
<feature type="domain" description="Helicase C-terminal" evidence="11">
    <location>
        <begin position="405"/>
        <end position="584"/>
    </location>
</feature>
<evidence type="ECO:0000256" key="8">
    <source>
        <dbReference type="ARBA" id="ARBA00023242"/>
    </source>
</evidence>
<feature type="region of interest" description="Disordered" evidence="9">
    <location>
        <begin position="337"/>
        <end position="382"/>
    </location>
</feature>
<dbReference type="CDD" id="cd18793">
    <property type="entry name" value="SF2_C_SNF"/>
    <property type="match status" value="1"/>
</dbReference>
<dbReference type="PROSITE" id="PS51192">
    <property type="entry name" value="HELICASE_ATP_BIND_1"/>
    <property type="match status" value="1"/>
</dbReference>
<proteinExistence type="inferred from homology"/>
<dbReference type="GO" id="GO:0016887">
    <property type="term" value="F:ATP hydrolysis activity"/>
    <property type="evidence" value="ECO:0007669"/>
    <property type="project" value="InterPro"/>
</dbReference>
<feature type="region of interest" description="Disordered" evidence="9">
    <location>
        <begin position="857"/>
        <end position="882"/>
    </location>
</feature>
<dbReference type="Proteomes" id="UP000054359">
    <property type="component" value="Unassembled WGS sequence"/>
</dbReference>
<dbReference type="PANTHER" id="PTHR45797:SF3">
    <property type="entry name" value="TRANSCRIPTIONAL REGULATOR ATRX HOMOLOG"/>
    <property type="match status" value="1"/>
</dbReference>
<evidence type="ECO:0000313" key="12">
    <source>
        <dbReference type="EMBL" id="KFM57756.1"/>
    </source>
</evidence>
<evidence type="ECO:0000256" key="2">
    <source>
        <dbReference type="ARBA" id="ARBA00007025"/>
    </source>
</evidence>
<feature type="non-terminal residue" evidence="12">
    <location>
        <position position="882"/>
    </location>
</feature>
<dbReference type="InterPro" id="IPR027417">
    <property type="entry name" value="P-loop_NTPase"/>
</dbReference>
<sequence>MWECTIESLKSLETKPGSGCILAHCMGLGKTLQVIAFLHTCLTNKYVNKKIKTAMVICPYNTVLNWSKEFEIWTEGIDGQLLVHEMIQAKDNYTRVDILDYWQREGGVLIISYDIFRNLVSGKGKLRSKERKKIQELLLEKGPDIVICDEGHVLKNVQSAISKATSQFNTKRRIVLTGTPLQNNLQEYHCMLSFVKPYLLGTAKEFRNRFVNPIINGQYDDSTAHDVKIMKKRIHILHKLLDGCVQRCDYSALTKFLPPKHEFVISVKLSEVQIKMYRWYLENKSQRNLEKKQGSTLFNDYNVLRNLCIHPYICHTQFLQQEKRRLLKDDDEDMSDFINDDSESEATSKDETSSGEEVIRTYKTRRHQAENSETESEPEPEKQWYHEFISEEDKDKIELSGKMVLLVDIIKECEAIGDKIVVFSQSLLTLDMVEVLLQYLDQQTPSDHDVQRDAIGSWIAGVDYFRMDGSTSADFRKSFIDRFNDRNNERARLFLISTKAGSLGTNLIGANRVVILDASWNPSHDVQAIFRVYRFGQIKPVYIYRLLAQGTMEEKIYDRQVTKLSLSIRVVDEQQIDRHFNAAELAELYTFNPDSTSNRPTPMVPNDRLLAEMLIRNKDWIVTYHVHDSLLQNETEEDLTEEERKAAWEEYENEREGRTTTNIASGIQNLPGYQGILNYYQEPNFDEADYQGPLIPTVQKIMNDLSTHINKQYPNASAFEKNCQLLRSVHVIRAAFQEKHVKIIRMKQEFVSRGSVPLAVNKYLDELNVIIKDISKQYEVIYNRVFEDQKKLDALKKAAAQQPILNTAQQIRIQHSLNFRPGTYARATIGGKPYTLPIPNRVFLNQPQRFVFQTKPSGVPRMTTAHPSNPPFQASNSTSSQP</sequence>
<dbReference type="SMART" id="SM00490">
    <property type="entry name" value="HELICc"/>
    <property type="match status" value="1"/>
</dbReference>
<dbReference type="PANTHER" id="PTHR45797">
    <property type="entry name" value="RAD54-LIKE"/>
    <property type="match status" value="1"/>
</dbReference>
<comment type="similarity">
    <text evidence="2">Belongs to the SNF2/RAD54 helicase family.</text>
</comment>
<feature type="domain" description="Helicase ATP-binding" evidence="10">
    <location>
        <begin position="11"/>
        <end position="198"/>
    </location>
</feature>
<keyword evidence="6" id="KW-0067">ATP-binding</keyword>
<protein>
    <submittedName>
        <fullName evidence="12">Transcriptional regulator ATRX</fullName>
    </submittedName>
</protein>
<evidence type="ECO:0000259" key="11">
    <source>
        <dbReference type="PROSITE" id="PS51194"/>
    </source>
</evidence>
<dbReference type="PROSITE" id="PS51194">
    <property type="entry name" value="HELICASE_CTER"/>
    <property type="match status" value="1"/>
</dbReference>
<feature type="compositionally biased region" description="Polar residues" evidence="9">
    <location>
        <begin position="865"/>
        <end position="882"/>
    </location>
</feature>
<dbReference type="Pfam" id="PF00176">
    <property type="entry name" value="SNF2-rel_dom"/>
    <property type="match status" value="1"/>
</dbReference>
<dbReference type="InterPro" id="IPR038718">
    <property type="entry name" value="SNF2-like_sf"/>
</dbReference>
<evidence type="ECO:0000256" key="5">
    <source>
        <dbReference type="ARBA" id="ARBA00022806"/>
    </source>
</evidence>
<evidence type="ECO:0000256" key="7">
    <source>
        <dbReference type="ARBA" id="ARBA00023125"/>
    </source>
</evidence>
<dbReference type="SUPFAM" id="SSF52540">
    <property type="entry name" value="P-loop containing nucleoside triphosphate hydrolases"/>
    <property type="match status" value="2"/>
</dbReference>
<evidence type="ECO:0000313" key="13">
    <source>
        <dbReference type="Proteomes" id="UP000054359"/>
    </source>
</evidence>
<dbReference type="SMART" id="SM00487">
    <property type="entry name" value="DEXDc"/>
    <property type="match status" value="1"/>
</dbReference>
<dbReference type="STRING" id="407821.A0A087SY17"/>
<keyword evidence="5" id="KW-0347">Helicase</keyword>
<keyword evidence="7" id="KW-0238">DNA-binding</keyword>
<reference evidence="12 13" key="1">
    <citation type="submission" date="2013-11" db="EMBL/GenBank/DDBJ databases">
        <title>Genome sequencing of Stegodyphus mimosarum.</title>
        <authorList>
            <person name="Bechsgaard J."/>
        </authorList>
    </citation>
    <scope>NUCLEOTIDE SEQUENCE [LARGE SCALE GENOMIC DNA]</scope>
</reference>
<dbReference type="Pfam" id="PF00271">
    <property type="entry name" value="Helicase_C"/>
    <property type="match status" value="1"/>
</dbReference>
<keyword evidence="4" id="KW-0378">Hydrolase</keyword>
<dbReference type="GO" id="GO:0003677">
    <property type="term" value="F:DNA binding"/>
    <property type="evidence" value="ECO:0007669"/>
    <property type="project" value="UniProtKB-KW"/>
</dbReference>
<dbReference type="InterPro" id="IPR001650">
    <property type="entry name" value="Helicase_C-like"/>
</dbReference>